<feature type="transmembrane region" description="Helical" evidence="1">
    <location>
        <begin position="73"/>
        <end position="97"/>
    </location>
</feature>
<evidence type="ECO:0000256" key="1">
    <source>
        <dbReference type="SAM" id="Phobius"/>
    </source>
</evidence>
<dbReference type="AlphaFoldDB" id="A0A8T7M8I6"/>
<keyword evidence="1" id="KW-0812">Transmembrane</keyword>
<organism evidence="2 4">
    <name type="scientific">Candidatus Chlorohelix allophototropha</name>
    <dbReference type="NCBI Taxonomy" id="3003348"/>
    <lineage>
        <taxon>Bacteria</taxon>
        <taxon>Bacillati</taxon>
        <taxon>Chloroflexota</taxon>
        <taxon>Chloroflexia</taxon>
        <taxon>Candidatus Chloroheliales</taxon>
        <taxon>Candidatus Chloroheliaceae</taxon>
        <taxon>Candidatus Chlorohelix</taxon>
    </lineage>
</organism>
<reference evidence="2 4" key="1">
    <citation type="submission" date="2020-06" db="EMBL/GenBank/DDBJ databases">
        <title>Anoxygenic phototrophic Chloroflexota member uses a Type I reaction center.</title>
        <authorList>
            <person name="Tsuji J.M."/>
            <person name="Shaw N.A."/>
            <person name="Nagashima S."/>
            <person name="Venkiteswaran J."/>
            <person name="Schiff S.L."/>
            <person name="Hanada S."/>
            <person name="Tank M."/>
            <person name="Neufeld J.D."/>
        </authorList>
    </citation>
    <scope>NUCLEOTIDE SEQUENCE [LARGE SCALE GENOMIC DNA]</scope>
    <source>
        <strain evidence="2">L227-S17</strain>
    </source>
</reference>
<dbReference type="InterPro" id="IPR019206">
    <property type="entry name" value="DUF2085_TM"/>
</dbReference>
<reference evidence="3" key="2">
    <citation type="journal article" date="2024" name="Nature">
        <title>Anoxygenic phototroph of the Chloroflexota uses a type I reaction centre.</title>
        <authorList>
            <person name="Tsuji J.M."/>
            <person name="Shaw N.A."/>
            <person name="Nagashima S."/>
            <person name="Venkiteswaran J.J."/>
            <person name="Schiff S.L."/>
            <person name="Watanabe T."/>
            <person name="Fukui M."/>
            <person name="Hanada S."/>
            <person name="Tank M."/>
            <person name="Neufeld J.D."/>
        </authorList>
    </citation>
    <scope>NUCLEOTIDE SEQUENCE</scope>
    <source>
        <strain evidence="3">L227-S17</strain>
    </source>
</reference>
<sequence>MALPKNLSIHRNHCNRRLVGKVTVVFVFLGPILVPLLWSSGVPLFMDIADFSWNIGQAICAHTEKSFTIGGEPMMVCARCFGACTGLLVTSLLYYYTGLLRARLPRNRLHLATLIALLFMPWLIDSALQRLDLWQTDMWLMFPTGFLGGSALVFAPFLFSPLPEKEVQAEDKLEPDFYLPEAVHELAIGK</sequence>
<proteinExistence type="predicted"/>
<accession>A0A8T7M8I6</accession>
<evidence type="ECO:0000313" key="5">
    <source>
        <dbReference type="Proteomes" id="UP001431572"/>
    </source>
</evidence>
<dbReference type="EMBL" id="JACATZ010000003">
    <property type="protein sequence ID" value="NWJ48450.1"/>
    <property type="molecule type" value="Genomic_DNA"/>
</dbReference>
<keyword evidence="5" id="KW-1185">Reference proteome</keyword>
<gene>
    <name evidence="2" type="ORF">HXX08_21550</name>
    <name evidence="3" type="ORF">OZ401_003994</name>
</gene>
<keyword evidence="1" id="KW-0472">Membrane</keyword>
<feature type="transmembrane region" description="Helical" evidence="1">
    <location>
        <begin position="140"/>
        <end position="159"/>
    </location>
</feature>
<evidence type="ECO:0000313" key="2">
    <source>
        <dbReference type="EMBL" id="NWJ48450.1"/>
    </source>
</evidence>
<name>A0A8T7M8I6_9CHLR</name>
<evidence type="ECO:0000313" key="3">
    <source>
        <dbReference type="EMBL" id="WJW68384.1"/>
    </source>
</evidence>
<keyword evidence="1" id="KW-1133">Transmembrane helix</keyword>
<dbReference type="Pfam" id="PF09858">
    <property type="entry name" value="DUF2085"/>
    <property type="match status" value="1"/>
</dbReference>
<feature type="transmembrane region" description="Helical" evidence="1">
    <location>
        <begin position="18"/>
        <end position="38"/>
    </location>
</feature>
<dbReference type="RefSeq" id="WP_341470289.1">
    <property type="nucleotide sequence ID" value="NZ_CP128400.1"/>
</dbReference>
<dbReference type="Proteomes" id="UP001431572">
    <property type="component" value="Chromosome 2"/>
</dbReference>
<protein>
    <submittedName>
        <fullName evidence="2">DUF2085 domain-containing protein</fullName>
    </submittedName>
</protein>
<dbReference type="EMBL" id="CP128400">
    <property type="protein sequence ID" value="WJW68384.1"/>
    <property type="molecule type" value="Genomic_DNA"/>
</dbReference>
<dbReference type="Proteomes" id="UP000521676">
    <property type="component" value="Unassembled WGS sequence"/>
</dbReference>
<feature type="transmembrane region" description="Helical" evidence="1">
    <location>
        <begin position="109"/>
        <end position="128"/>
    </location>
</feature>
<evidence type="ECO:0000313" key="4">
    <source>
        <dbReference type="Proteomes" id="UP000521676"/>
    </source>
</evidence>